<proteinExistence type="inferred from homology"/>
<evidence type="ECO:0000256" key="5">
    <source>
        <dbReference type="ARBA" id="ARBA00022692"/>
    </source>
</evidence>
<dbReference type="PANTHER" id="PTHR30026:SF20">
    <property type="entry name" value="OUTER MEMBRANE PROTEIN TOLC"/>
    <property type="match status" value="1"/>
</dbReference>
<dbReference type="EMBL" id="JAVIKH010000011">
    <property type="protein sequence ID" value="MDX8336631.1"/>
    <property type="molecule type" value="Genomic_DNA"/>
</dbReference>
<evidence type="ECO:0000256" key="6">
    <source>
        <dbReference type="ARBA" id="ARBA00023136"/>
    </source>
</evidence>
<reference evidence="10" key="1">
    <citation type="submission" date="2023-07" db="EMBL/GenBank/DDBJ databases">
        <authorList>
            <person name="Colorado M.A."/>
            <person name="Villamil L.M."/>
            <person name="Melo J.F."/>
            <person name="Rodriguez J.A."/>
            <person name="Ruiz R.Y."/>
        </authorList>
    </citation>
    <scope>NUCLEOTIDE SEQUENCE [LARGE SCALE GENOMIC DNA]</scope>
    <source>
        <strain evidence="10">C33</strain>
    </source>
</reference>
<keyword evidence="8" id="KW-0732">Signal</keyword>
<protein>
    <submittedName>
        <fullName evidence="9">TolC family protein</fullName>
    </submittedName>
</protein>
<evidence type="ECO:0000256" key="7">
    <source>
        <dbReference type="ARBA" id="ARBA00023237"/>
    </source>
</evidence>
<comment type="similarity">
    <text evidence="2">Belongs to the outer membrane factor (OMF) (TC 1.B.17) family.</text>
</comment>
<name>A0ABU4WAT6_9FUSO</name>
<feature type="signal peptide" evidence="8">
    <location>
        <begin position="1"/>
        <end position="19"/>
    </location>
</feature>
<evidence type="ECO:0000313" key="9">
    <source>
        <dbReference type="EMBL" id="MDX8336631.1"/>
    </source>
</evidence>
<evidence type="ECO:0000256" key="8">
    <source>
        <dbReference type="SAM" id="SignalP"/>
    </source>
</evidence>
<accession>A0ABU4WAT6</accession>
<comment type="subcellular location">
    <subcellularLocation>
        <location evidence="1">Cell outer membrane</location>
    </subcellularLocation>
</comment>
<evidence type="ECO:0000256" key="1">
    <source>
        <dbReference type="ARBA" id="ARBA00004442"/>
    </source>
</evidence>
<dbReference type="Pfam" id="PF02321">
    <property type="entry name" value="OEP"/>
    <property type="match status" value="1"/>
</dbReference>
<dbReference type="SUPFAM" id="SSF56954">
    <property type="entry name" value="Outer membrane efflux proteins (OEP)"/>
    <property type="match status" value="1"/>
</dbReference>
<gene>
    <name evidence="9" type="ORF">RFV38_08995</name>
</gene>
<dbReference type="InterPro" id="IPR051906">
    <property type="entry name" value="TolC-like"/>
</dbReference>
<evidence type="ECO:0000256" key="3">
    <source>
        <dbReference type="ARBA" id="ARBA00022448"/>
    </source>
</evidence>
<dbReference type="Proteomes" id="UP001279681">
    <property type="component" value="Unassembled WGS sequence"/>
</dbReference>
<keyword evidence="7" id="KW-0998">Cell outer membrane</keyword>
<evidence type="ECO:0000256" key="2">
    <source>
        <dbReference type="ARBA" id="ARBA00007613"/>
    </source>
</evidence>
<evidence type="ECO:0000256" key="4">
    <source>
        <dbReference type="ARBA" id="ARBA00022452"/>
    </source>
</evidence>
<dbReference type="RefSeq" id="WP_320314016.1">
    <property type="nucleotide sequence ID" value="NZ_JAVIKH010000011.1"/>
</dbReference>
<dbReference type="Gene3D" id="1.20.1600.10">
    <property type="entry name" value="Outer membrane efflux proteins (OEP)"/>
    <property type="match status" value="1"/>
</dbReference>
<organism evidence="9 10">
    <name type="scientific">Candidatus Cetobacterium colombiensis</name>
    <dbReference type="NCBI Taxonomy" id="3073100"/>
    <lineage>
        <taxon>Bacteria</taxon>
        <taxon>Fusobacteriati</taxon>
        <taxon>Fusobacteriota</taxon>
        <taxon>Fusobacteriia</taxon>
        <taxon>Fusobacteriales</taxon>
        <taxon>Fusobacteriaceae</taxon>
        <taxon>Cetobacterium</taxon>
    </lineage>
</organism>
<feature type="chain" id="PRO_5047259129" evidence="8">
    <location>
        <begin position="20"/>
        <end position="412"/>
    </location>
</feature>
<comment type="caution">
    <text evidence="9">The sequence shown here is derived from an EMBL/GenBank/DDBJ whole genome shotgun (WGS) entry which is preliminary data.</text>
</comment>
<keyword evidence="10" id="KW-1185">Reference proteome</keyword>
<dbReference type="PANTHER" id="PTHR30026">
    <property type="entry name" value="OUTER MEMBRANE PROTEIN TOLC"/>
    <property type="match status" value="1"/>
</dbReference>
<keyword evidence="3" id="KW-0813">Transport</keyword>
<dbReference type="InterPro" id="IPR003423">
    <property type="entry name" value="OMP_efflux"/>
</dbReference>
<keyword evidence="5" id="KW-0812">Transmembrane</keyword>
<evidence type="ECO:0000313" key="10">
    <source>
        <dbReference type="Proteomes" id="UP001279681"/>
    </source>
</evidence>
<keyword evidence="4" id="KW-1134">Transmembrane beta strand</keyword>
<keyword evidence="6" id="KW-0472">Membrane</keyword>
<sequence length="412" mass="48179">MKKYLLLFLALNVVSFSMELTLDEAINLGKKNNRQLKEKDINVKQKKLNENAKLKNALPSVRAQTTYVDHDESKNVNSSFQNGVYLSQPIFRGGDIYYNAKSSKVLREFEEDDYISQEIELKLKIIESYITCLQLKRTLSVYEASRNEKLEELKKQTEFYKLNLIDKSEVLRIETSLYQTETSILKIKNNITSQKLILKNILGLNIDENIDLKEMEFSKFNVQNIDLKKDTEKAIKNSTLSKKLDKNILISEYNSKSNRSNFLPKIDLEYGYESLEDSSFSKSNNDWEWRVGVTFKWDIFNFGSGMDSYKESTLEIEKQKIYKIDSLETLKREIKTSYLDLITAKETILTNEKALATALETFNIDKEKFSNRIIDSVDFLKSESQLREAQITHINSQLDYFLYYQQYLSLLK</sequence>